<evidence type="ECO:0000313" key="4">
    <source>
        <dbReference type="Proteomes" id="UP000276733"/>
    </source>
</evidence>
<accession>A0A2X2SRI9</accession>
<organism evidence="1 3">
    <name type="scientific">Capnocytophaga ochracea</name>
    <dbReference type="NCBI Taxonomy" id="1018"/>
    <lineage>
        <taxon>Bacteria</taxon>
        <taxon>Pseudomonadati</taxon>
        <taxon>Bacteroidota</taxon>
        <taxon>Flavobacteriia</taxon>
        <taxon>Flavobacteriales</taxon>
        <taxon>Flavobacteriaceae</taxon>
        <taxon>Capnocytophaga</taxon>
    </lineage>
</organism>
<evidence type="ECO:0000313" key="2">
    <source>
        <dbReference type="EMBL" id="VDG82166.1"/>
    </source>
</evidence>
<dbReference type="Proteomes" id="UP000276733">
    <property type="component" value="Unassembled WGS sequence"/>
</dbReference>
<reference evidence="1 3" key="1">
    <citation type="submission" date="2018-06" db="EMBL/GenBank/DDBJ databases">
        <authorList>
            <consortium name="Pathogen Informatics"/>
            <person name="Doyle S."/>
        </authorList>
    </citation>
    <scope>NUCLEOTIDE SEQUENCE [LARGE SCALE GENOMIC DNA]</scope>
    <source>
        <strain evidence="1 3">NCTC11545</strain>
    </source>
</reference>
<sequence length="81" mass="9659">MEENKELNFRIMVTSPDILEKEIKNYNLFFETDFKIINIIDDDVPFCDIKVTKWKIQNIFGLGYSLAVLEDKLRQNGEIDW</sequence>
<dbReference type="AlphaFoldDB" id="A0A2X2SRI9"/>
<dbReference type="Proteomes" id="UP000250169">
    <property type="component" value="Unassembled WGS sequence"/>
</dbReference>
<gene>
    <name evidence="2" type="ORF">NCTC11458_01472</name>
    <name evidence="1" type="ORF">NCTC11545_01704</name>
</gene>
<dbReference type="EMBL" id="UYIQ01000001">
    <property type="protein sequence ID" value="VDG82166.1"/>
    <property type="molecule type" value="Genomic_DNA"/>
</dbReference>
<reference evidence="2 4" key="2">
    <citation type="submission" date="2018-11" db="EMBL/GenBank/DDBJ databases">
        <authorList>
            <consortium name="Pathogen Informatics"/>
        </authorList>
    </citation>
    <scope>NUCLEOTIDE SEQUENCE [LARGE SCALE GENOMIC DNA]</scope>
    <source>
        <strain evidence="2 4">NCTC11458</strain>
    </source>
</reference>
<evidence type="ECO:0000313" key="1">
    <source>
        <dbReference type="EMBL" id="SQA94514.1"/>
    </source>
</evidence>
<proteinExistence type="predicted"/>
<evidence type="ECO:0000313" key="3">
    <source>
        <dbReference type="Proteomes" id="UP000250169"/>
    </source>
</evidence>
<protein>
    <submittedName>
        <fullName evidence="1">Uncharacterized protein</fullName>
    </submittedName>
</protein>
<name>A0A2X2SRI9_CAPOC</name>
<dbReference type="EMBL" id="UAVS01000006">
    <property type="protein sequence ID" value="SQA94514.1"/>
    <property type="molecule type" value="Genomic_DNA"/>
</dbReference>
<dbReference type="RefSeq" id="WP_053581626.1">
    <property type="nucleotide sequence ID" value="NZ_JAYKBS010000003.1"/>
</dbReference>